<dbReference type="GO" id="GO:0046872">
    <property type="term" value="F:metal ion binding"/>
    <property type="evidence" value="ECO:0007669"/>
    <property type="project" value="UniProtKB-KW"/>
</dbReference>
<keyword evidence="6" id="KW-0378">Hydrolase</keyword>
<gene>
    <name evidence="7" type="ordered locus">TON_0262</name>
</gene>
<organism evidence="7 8">
    <name type="scientific">Thermococcus onnurineus (strain NA1)</name>
    <dbReference type="NCBI Taxonomy" id="523850"/>
    <lineage>
        <taxon>Archaea</taxon>
        <taxon>Methanobacteriati</taxon>
        <taxon>Methanobacteriota</taxon>
        <taxon>Thermococci</taxon>
        <taxon>Thermococcales</taxon>
        <taxon>Thermococcaceae</taxon>
        <taxon>Thermococcus</taxon>
    </lineage>
</organism>
<dbReference type="GO" id="GO:0051539">
    <property type="term" value="F:4 iron, 4 sulfur cluster binding"/>
    <property type="evidence" value="ECO:0007669"/>
    <property type="project" value="TreeGrafter"/>
</dbReference>
<dbReference type="GO" id="GO:0005524">
    <property type="term" value="F:ATP binding"/>
    <property type="evidence" value="ECO:0007669"/>
    <property type="project" value="UniProtKB-UniRule"/>
</dbReference>
<dbReference type="KEGG" id="ton:TON_0262"/>
<dbReference type="GO" id="GO:0016226">
    <property type="term" value="P:iron-sulfur cluster assembly"/>
    <property type="evidence" value="ECO:0007669"/>
    <property type="project" value="InterPro"/>
</dbReference>
<dbReference type="GO" id="GO:0140663">
    <property type="term" value="F:ATP-dependent FeS chaperone activity"/>
    <property type="evidence" value="ECO:0007669"/>
    <property type="project" value="InterPro"/>
</dbReference>
<evidence type="ECO:0000313" key="8">
    <source>
        <dbReference type="Proteomes" id="UP000002727"/>
    </source>
</evidence>
<dbReference type="STRING" id="523850.TON_0262"/>
<dbReference type="SUPFAM" id="SSF52540">
    <property type="entry name" value="P-loop containing nucleoside triphosphate hydrolases"/>
    <property type="match status" value="1"/>
</dbReference>
<keyword evidence="5 6" id="KW-0411">Iron-sulfur</keyword>
<dbReference type="HAMAP" id="MF_02040">
    <property type="entry name" value="Mrp_NBP35"/>
    <property type="match status" value="1"/>
</dbReference>
<keyword evidence="2 6" id="KW-0547">Nucleotide-binding</keyword>
<keyword evidence="1 6" id="KW-0479">Metal-binding</keyword>
<keyword evidence="3 6" id="KW-0067">ATP-binding</keyword>
<dbReference type="PANTHER" id="PTHR42961:SF2">
    <property type="entry name" value="IRON-SULFUR PROTEIN NUBPL"/>
    <property type="match status" value="1"/>
</dbReference>
<dbReference type="EMBL" id="CP000855">
    <property type="protein sequence ID" value="ACJ15747.1"/>
    <property type="molecule type" value="Genomic_DNA"/>
</dbReference>
<dbReference type="Proteomes" id="UP000002727">
    <property type="component" value="Chromosome"/>
</dbReference>
<dbReference type="PATRIC" id="fig|523850.10.peg.264"/>
<dbReference type="RefSeq" id="WP_012571220.1">
    <property type="nucleotide sequence ID" value="NC_011529.1"/>
</dbReference>
<dbReference type="CDD" id="cd02037">
    <property type="entry name" value="Mrp_NBP35"/>
    <property type="match status" value="1"/>
</dbReference>
<evidence type="ECO:0000256" key="6">
    <source>
        <dbReference type="HAMAP-Rule" id="MF_02040"/>
    </source>
</evidence>
<dbReference type="Pfam" id="PF10609">
    <property type="entry name" value="ParA"/>
    <property type="match status" value="1"/>
</dbReference>
<keyword evidence="8" id="KW-1185">Reference proteome</keyword>
<reference evidence="7 8" key="1">
    <citation type="journal article" date="2008" name="J. Bacteriol.">
        <title>The complete genome sequence of Thermococcus onnurineus NA1 reveals a mixed heterotrophic and carboxydotrophic metabolism.</title>
        <authorList>
            <person name="Lee H.S."/>
            <person name="Kang S.G."/>
            <person name="Bae S.S."/>
            <person name="Lim J.K."/>
            <person name="Cho Y."/>
            <person name="Kim Y.J."/>
            <person name="Jeon J.H."/>
            <person name="Cha S.S."/>
            <person name="Kwon K.K."/>
            <person name="Kim H.T."/>
            <person name="Park C.J."/>
            <person name="Lee H.W."/>
            <person name="Kim S.I."/>
            <person name="Chun J."/>
            <person name="Colwell R.R."/>
            <person name="Kim S.J."/>
            <person name="Lee J.H."/>
        </authorList>
    </citation>
    <scope>NUCLEOTIDE SEQUENCE [LARGE SCALE GENOMIC DNA]</scope>
    <source>
        <strain evidence="7 8">NA1</strain>
    </source>
</reference>
<dbReference type="GeneID" id="7017924"/>
<comment type="subunit">
    <text evidence="6">Homodimer.</text>
</comment>
<dbReference type="InterPro" id="IPR019591">
    <property type="entry name" value="Mrp/NBP35_ATP-bd"/>
</dbReference>
<dbReference type="InterPro" id="IPR027417">
    <property type="entry name" value="P-loop_NTPase"/>
</dbReference>
<evidence type="ECO:0000256" key="3">
    <source>
        <dbReference type="ARBA" id="ARBA00022840"/>
    </source>
</evidence>
<dbReference type="AlphaFoldDB" id="B6YT60"/>
<dbReference type="eggNOG" id="arCOG00585">
    <property type="taxonomic scope" value="Archaea"/>
</dbReference>
<dbReference type="OrthoDB" id="85513at2157"/>
<name>B6YT60_THEON</name>
<accession>B6YT60</accession>
<dbReference type="FunFam" id="3.40.50.300:FF:003784">
    <property type="entry name" value="Iron-sulfur cluster carrier protein"/>
    <property type="match status" value="1"/>
</dbReference>
<keyword evidence="4 6" id="KW-0408">Iron</keyword>
<proteinExistence type="inferred from homology"/>
<protein>
    <recommendedName>
        <fullName evidence="6">Iron-sulfur cluster carrier protein</fullName>
    </recommendedName>
</protein>
<dbReference type="PANTHER" id="PTHR42961">
    <property type="entry name" value="IRON-SULFUR PROTEIN NUBPL"/>
    <property type="match status" value="1"/>
</dbReference>
<dbReference type="InterPro" id="IPR044304">
    <property type="entry name" value="NUBPL-like"/>
</dbReference>
<sequence length="248" mass="27854">MIAIDPRVKGIEARLENVKRIIPVVSGKGGVGKSLVSTTLALVLAEKGYKVGLLDLDFHGASDHVILGFEPEDFPEEDRGVVPPTVHGIKFMSIVYYSEDKPTPMRGMEISDALIELLTITRWDELDYLVIDMPPGLGDQFLDVLRFLKRGEFLVVATPSKLSLNIVRKLLTLLKERDYKILGIVENMKLHSEQRNNEKGIEALAEEFDVPYLAGIPLYDDLEEKIGKPEELLRTEFAERIREVAGKL</sequence>
<evidence type="ECO:0000256" key="1">
    <source>
        <dbReference type="ARBA" id="ARBA00022723"/>
    </source>
</evidence>
<evidence type="ECO:0000256" key="5">
    <source>
        <dbReference type="ARBA" id="ARBA00023014"/>
    </source>
</evidence>
<dbReference type="Gene3D" id="3.40.50.300">
    <property type="entry name" value="P-loop containing nucleotide triphosphate hydrolases"/>
    <property type="match status" value="1"/>
</dbReference>
<evidence type="ECO:0000256" key="4">
    <source>
        <dbReference type="ARBA" id="ARBA00023004"/>
    </source>
</evidence>
<dbReference type="HOGENOM" id="CLU_024839_0_2_2"/>
<comment type="similarity">
    <text evidence="6">Belongs to the Mrp/NBP35 ATP-binding proteins family.</text>
</comment>
<evidence type="ECO:0000256" key="2">
    <source>
        <dbReference type="ARBA" id="ARBA00022741"/>
    </source>
</evidence>
<dbReference type="GO" id="GO:0016887">
    <property type="term" value="F:ATP hydrolysis activity"/>
    <property type="evidence" value="ECO:0007669"/>
    <property type="project" value="UniProtKB-UniRule"/>
</dbReference>
<feature type="binding site" evidence="6">
    <location>
        <begin position="27"/>
        <end position="34"/>
    </location>
    <ligand>
        <name>ATP</name>
        <dbReference type="ChEBI" id="CHEBI:30616"/>
    </ligand>
</feature>
<comment type="function">
    <text evidence="6">Binds and transfers iron-sulfur (Fe-S) clusters to target apoproteins. Can hydrolyze ATP.</text>
</comment>
<dbReference type="InterPro" id="IPR033756">
    <property type="entry name" value="YlxH/NBP35"/>
</dbReference>
<evidence type="ECO:0000313" key="7">
    <source>
        <dbReference type="EMBL" id="ACJ15747.1"/>
    </source>
</evidence>